<dbReference type="EMBL" id="MTBP01000004">
    <property type="protein sequence ID" value="POM22957.1"/>
    <property type="molecule type" value="Genomic_DNA"/>
</dbReference>
<dbReference type="Proteomes" id="UP000242367">
    <property type="component" value="Unassembled WGS sequence"/>
</dbReference>
<reference evidence="2 3" key="1">
    <citation type="journal article" date="2017" name="Chemistry">
        <title>Isolation, Biosynthesis and Chemical Modifications of Rubterolones A-F: Rare Tropolone Alkaloids from Actinomadura sp. 5-2.</title>
        <authorList>
            <person name="Guo H."/>
            <person name="Benndorf R."/>
            <person name="Leichnitz D."/>
            <person name="Klassen J.L."/>
            <person name="Vollmers J."/>
            <person name="Gorls H."/>
            <person name="Steinacker M."/>
            <person name="Weigel C."/>
            <person name="Dahse H.M."/>
            <person name="Kaster A.K."/>
            <person name="de Beer Z.W."/>
            <person name="Poulsen M."/>
            <person name="Beemelmanns C."/>
        </authorList>
    </citation>
    <scope>NUCLEOTIDE SEQUENCE [LARGE SCALE GENOMIC DNA]</scope>
    <source>
        <strain evidence="2 3">5-2</strain>
    </source>
</reference>
<feature type="transmembrane region" description="Helical" evidence="1">
    <location>
        <begin position="105"/>
        <end position="129"/>
    </location>
</feature>
<dbReference type="AlphaFoldDB" id="A0A2P4UD40"/>
<name>A0A2P4UD40_9ACTN</name>
<evidence type="ECO:0000256" key="1">
    <source>
        <dbReference type="SAM" id="Phobius"/>
    </source>
</evidence>
<evidence type="ECO:0000313" key="2">
    <source>
        <dbReference type="EMBL" id="POM22957.1"/>
    </source>
</evidence>
<proteinExistence type="predicted"/>
<organism evidence="2 3">
    <name type="scientific">Actinomadura rubteroloni</name>
    <dbReference type="NCBI Taxonomy" id="1926885"/>
    <lineage>
        <taxon>Bacteria</taxon>
        <taxon>Bacillati</taxon>
        <taxon>Actinomycetota</taxon>
        <taxon>Actinomycetes</taxon>
        <taxon>Streptosporangiales</taxon>
        <taxon>Thermomonosporaceae</taxon>
        <taxon>Actinomadura</taxon>
    </lineage>
</organism>
<keyword evidence="1" id="KW-0472">Membrane</keyword>
<gene>
    <name evidence="2" type="ORF">BTM25_51630</name>
</gene>
<comment type="caution">
    <text evidence="2">The sequence shown here is derived from an EMBL/GenBank/DDBJ whole genome shotgun (WGS) entry which is preliminary data.</text>
</comment>
<evidence type="ECO:0000313" key="3">
    <source>
        <dbReference type="Proteomes" id="UP000242367"/>
    </source>
</evidence>
<accession>A0A2P4UD40</accession>
<keyword evidence="1" id="KW-0812">Transmembrane</keyword>
<protein>
    <submittedName>
        <fullName evidence="2">Uncharacterized protein</fullName>
    </submittedName>
</protein>
<sequence length="131" mass="13589">MDVAALIAWLLTAAAGVHLLSRLVRDGGLRGPAAKVTRHPLLLLGGHPPAALAGFVLWAVHLTTGTRWCAWAAFAVLVATALQGFVLFTRWLVGHDGRHARGATFPAAAVLIHGLGAALTLVLVLATAVRA</sequence>
<feature type="transmembrane region" description="Helical" evidence="1">
    <location>
        <begin position="40"/>
        <end position="61"/>
    </location>
</feature>
<keyword evidence="3" id="KW-1185">Reference proteome</keyword>
<dbReference type="RefSeq" id="WP_103565626.1">
    <property type="nucleotide sequence ID" value="NZ_MTBP01000004.1"/>
</dbReference>
<feature type="transmembrane region" description="Helical" evidence="1">
    <location>
        <begin position="68"/>
        <end position="93"/>
    </location>
</feature>
<keyword evidence="1" id="KW-1133">Transmembrane helix</keyword>